<proteinExistence type="predicted"/>
<sequence length="109" mass="12013">MAGKLLMDPDEVARDVGFALARYLDDAPETTIEAELGLEARQGHQPWWQIADKAAQAVAVRLQLDELVPGHALMSPYQQAVALYDALRAKGYNPSSAKTIERLLKQPID</sequence>
<accession>A0A420WRM1</accession>
<name>A0A420WRM1_9PROT</name>
<reference evidence="1 2" key="1">
    <citation type="submission" date="2018-10" db="EMBL/GenBank/DDBJ databases">
        <title>Comparative analysis of microorganisms from saline springs in Andes Mountain Range, Colombia.</title>
        <authorList>
            <person name="Rubin E."/>
        </authorList>
    </citation>
    <scope>NUCLEOTIDE SEQUENCE [LARGE SCALE GENOMIC DNA]</scope>
    <source>
        <strain evidence="1 2">USBA 36</strain>
    </source>
</reference>
<dbReference type="AlphaFoldDB" id="A0A420WRM1"/>
<evidence type="ECO:0000313" key="1">
    <source>
        <dbReference type="EMBL" id="RKQ73482.1"/>
    </source>
</evidence>
<comment type="caution">
    <text evidence="1">The sequence shown here is derived from an EMBL/GenBank/DDBJ whole genome shotgun (WGS) entry which is preliminary data.</text>
</comment>
<evidence type="ECO:0000313" key="2">
    <source>
        <dbReference type="Proteomes" id="UP000277424"/>
    </source>
</evidence>
<dbReference type="EMBL" id="RBIG01000001">
    <property type="protein sequence ID" value="RKQ73482.1"/>
    <property type="molecule type" value="Genomic_DNA"/>
</dbReference>
<dbReference type="RefSeq" id="WP_220660221.1">
    <property type="nucleotide sequence ID" value="NZ_RBIG01000001.1"/>
</dbReference>
<gene>
    <name evidence="1" type="ORF">BCL74_1271</name>
</gene>
<dbReference type="Proteomes" id="UP000277424">
    <property type="component" value="Unassembled WGS sequence"/>
</dbReference>
<organism evidence="1 2">
    <name type="scientific">Oceanibaculum indicum</name>
    <dbReference type="NCBI Taxonomy" id="526216"/>
    <lineage>
        <taxon>Bacteria</taxon>
        <taxon>Pseudomonadati</taxon>
        <taxon>Pseudomonadota</taxon>
        <taxon>Alphaproteobacteria</taxon>
        <taxon>Rhodospirillales</taxon>
        <taxon>Oceanibaculaceae</taxon>
        <taxon>Oceanibaculum</taxon>
    </lineage>
</organism>
<protein>
    <submittedName>
        <fullName evidence="1">Uncharacterized protein</fullName>
    </submittedName>
</protein>